<name>W9J8L7_FUSOX</name>
<dbReference type="Proteomes" id="UP000030766">
    <property type="component" value="Unassembled WGS sequence"/>
</dbReference>
<reference evidence="2" key="2">
    <citation type="submission" date="2012-06" db="EMBL/GenBank/DDBJ databases">
        <title>Annotation of the Genome Sequence of Fusarium oxysporum Fo47.</title>
        <authorList>
            <consortium name="The Broad Institute Genomics Platform"/>
            <person name="Ma L.-J."/>
            <person name="Corby-Kistler H."/>
            <person name="Broz K."/>
            <person name="Gale L.R."/>
            <person name="Jonkers W."/>
            <person name="O'Donnell K."/>
            <person name="Ploetz R."/>
            <person name="Steinberg C."/>
            <person name="Schwartz D.C."/>
            <person name="VanEtten H."/>
            <person name="Zhou S."/>
            <person name="Young S.K."/>
            <person name="Zeng Q."/>
            <person name="Gargeya S."/>
            <person name="Fitzgerald M."/>
            <person name="Abouelleil A."/>
            <person name="Alvarado L."/>
            <person name="Chapman S.B."/>
            <person name="Gainer-Dewar J."/>
            <person name="Goldberg J."/>
            <person name="Griggs A."/>
            <person name="Gujja S."/>
            <person name="Hansen M."/>
            <person name="Howarth C."/>
            <person name="Imamovic A."/>
            <person name="Ireland A."/>
            <person name="Larimer J."/>
            <person name="McCowan C."/>
            <person name="Murphy C."/>
            <person name="Pearson M."/>
            <person name="Poon T.W."/>
            <person name="Priest M."/>
            <person name="Roberts A."/>
            <person name="Saif S."/>
            <person name="Shea T."/>
            <person name="Sykes S."/>
            <person name="Wortman J."/>
            <person name="Nusbaum C."/>
            <person name="Birren B."/>
        </authorList>
    </citation>
    <scope>NUCLEOTIDE SEQUENCE</scope>
    <source>
        <strain evidence="2">Fo47</strain>
    </source>
</reference>
<dbReference type="EMBL" id="JH717926">
    <property type="protein sequence ID" value="EWZ28377.1"/>
    <property type="molecule type" value="Genomic_DNA"/>
</dbReference>
<protein>
    <recommendedName>
        <fullName evidence="3">EGF-like domain-containing protein</fullName>
    </recommendedName>
</protein>
<sequence length="115" mass="12526">MLLKLFVLNTLLAQTPVTALPRPGTVNYGLNVRDINSDLAADDVIPVNCGPDASWDDKLLQCVCNGKGLFFDSHQNKCVCPNGLVFNPKNKKCECPEGKVANLKTKECECLEGKC</sequence>
<proteinExistence type="predicted"/>
<evidence type="ECO:0000313" key="2">
    <source>
        <dbReference type="EMBL" id="EWZ28377.1"/>
    </source>
</evidence>
<accession>W9J8L7</accession>
<evidence type="ECO:0000256" key="1">
    <source>
        <dbReference type="SAM" id="SignalP"/>
    </source>
</evidence>
<feature type="signal peptide" evidence="1">
    <location>
        <begin position="1"/>
        <end position="19"/>
    </location>
</feature>
<organism evidence="2">
    <name type="scientific">Fusarium oxysporum Fo47</name>
    <dbReference type="NCBI Taxonomy" id="660027"/>
    <lineage>
        <taxon>Eukaryota</taxon>
        <taxon>Fungi</taxon>
        <taxon>Dikarya</taxon>
        <taxon>Ascomycota</taxon>
        <taxon>Pezizomycotina</taxon>
        <taxon>Sordariomycetes</taxon>
        <taxon>Hypocreomycetidae</taxon>
        <taxon>Hypocreales</taxon>
        <taxon>Nectriaceae</taxon>
        <taxon>Fusarium</taxon>
        <taxon>Fusarium oxysporum species complex</taxon>
    </lineage>
</organism>
<dbReference type="AlphaFoldDB" id="W9J8L7"/>
<feature type="chain" id="PRO_5004926731" description="EGF-like domain-containing protein" evidence="1">
    <location>
        <begin position="20"/>
        <end position="115"/>
    </location>
</feature>
<keyword evidence="1" id="KW-0732">Signal</keyword>
<dbReference type="VEuPathDB" id="FungiDB:FOZG_17944"/>
<evidence type="ECO:0008006" key="3">
    <source>
        <dbReference type="Google" id="ProtNLM"/>
    </source>
</evidence>
<reference evidence="2" key="1">
    <citation type="submission" date="2011-06" db="EMBL/GenBank/DDBJ databases">
        <title>The Genome Sequence of Fusarium oxysporum Fo47.</title>
        <authorList>
            <consortium name="The Broad Institute Genome Sequencing Platform"/>
            <person name="Ma L.-J."/>
            <person name="Gale L.R."/>
            <person name="Schwartz D.C."/>
            <person name="Zhou S."/>
            <person name="Corby-Kistler H."/>
            <person name="Young S.K."/>
            <person name="Zeng Q."/>
            <person name="Gargeya S."/>
            <person name="Fitzgerald M."/>
            <person name="Haas B."/>
            <person name="Abouelleil A."/>
            <person name="Alvarado L."/>
            <person name="Arachchi H.M."/>
            <person name="Berlin A."/>
            <person name="Brown A."/>
            <person name="Chapman S.B."/>
            <person name="Chen Z."/>
            <person name="Dunbar C."/>
            <person name="Freedman E."/>
            <person name="Gearin G."/>
            <person name="Gellesch M."/>
            <person name="Goldberg J."/>
            <person name="Griggs A."/>
            <person name="Gujja S."/>
            <person name="Heiman D."/>
            <person name="Howarth C."/>
            <person name="Larson L."/>
            <person name="Lui A."/>
            <person name="MacDonald P.J.P."/>
            <person name="Mehta T."/>
            <person name="Montmayeur A."/>
            <person name="Murphy C."/>
            <person name="Neiman D."/>
            <person name="Pearson M."/>
            <person name="Priest M."/>
            <person name="Roberts A."/>
            <person name="Saif S."/>
            <person name="Shea T."/>
            <person name="Shenoy N."/>
            <person name="Sisk P."/>
            <person name="Stolte C."/>
            <person name="Sykes S."/>
            <person name="Wortman J."/>
            <person name="Nusbaum C."/>
            <person name="Birren B."/>
        </authorList>
    </citation>
    <scope>NUCLEOTIDE SEQUENCE [LARGE SCALE GENOMIC DNA]</scope>
    <source>
        <strain evidence="2">Fo47</strain>
    </source>
</reference>
<dbReference type="HOGENOM" id="CLU_2109180_0_0_1"/>
<gene>
    <name evidence="2" type="ORF">FOZG_17944</name>
</gene>